<reference evidence="3" key="1">
    <citation type="submission" date="2025-08" db="UniProtKB">
        <authorList>
            <consortium name="RefSeq"/>
        </authorList>
    </citation>
    <scope>IDENTIFICATION</scope>
    <source>
        <tissue evidence="3">Liver</tissue>
    </source>
</reference>
<gene>
    <name evidence="3" type="primary">PQLC3</name>
</gene>
<sequence>MEPGSFLLEAANWSTIAACFILKLPQGAALLAARSARGVSLESLVLELGGRCFCSALPGRHAKPGWPGLFPVFLDVQGAGGRRSRQDSPSVLIRFVVMTALNIWVIATILEYRKAKKLD</sequence>
<dbReference type="GeneID" id="103055811"/>
<dbReference type="AlphaFoldDB" id="A0A9F5J4Y0"/>
<accession>A0A9F5J4Y0</accession>
<keyword evidence="1" id="KW-1133">Transmembrane helix</keyword>
<evidence type="ECO:0000256" key="1">
    <source>
        <dbReference type="SAM" id="Phobius"/>
    </source>
</evidence>
<evidence type="ECO:0000313" key="2">
    <source>
        <dbReference type="Proteomes" id="UP000695026"/>
    </source>
</evidence>
<dbReference type="CTD" id="130814"/>
<dbReference type="PANTHER" id="PTHR12226:SF3">
    <property type="entry name" value="SOLUTE CARRIER FAMILY 66 MEMBER 3"/>
    <property type="match status" value="1"/>
</dbReference>
<dbReference type="Proteomes" id="UP000695026">
    <property type="component" value="Unplaced"/>
</dbReference>
<evidence type="ECO:0000313" key="3">
    <source>
        <dbReference type="RefSeq" id="XP_025033032.1"/>
    </source>
</evidence>
<proteinExistence type="predicted"/>
<organism evidence="2 3">
    <name type="scientific">Python bivittatus</name>
    <name type="common">Burmese python</name>
    <name type="synonym">Python molurus bivittatus</name>
    <dbReference type="NCBI Taxonomy" id="176946"/>
    <lineage>
        <taxon>Eukaryota</taxon>
        <taxon>Metazoa</taxon>
        <taxon>Chordata</taxon>
        <taxon>Craniata</taxon>
        <taxon>Vertebrata</taxon>
        <taxon>Euteleostomi</taxon>
        <taxon>Lepidosauria</taxon>
        <taxon>Squamata</taxon>
        <taxon>Bifurcata</taxon>
        <taxon>Unidentata</taxon>
        <taxon>Episquamata</taxon>
        <taxon>Toxicofera</taxon>
        <taxon>Serpentes</taxon>
        <taxon>Henophidia</taxon>
        <taxon>Pythonidae</taxon>
        <taxon>Python</taxon>
    </lineage>
</organism>
<feature type="transmembrane region" description="Helical" evidence="1">
    <location>
        <begin position="91"/>
        <end position="110"/>
    </location>
</feature>
<keyword evidence="1" id="KW-0472">Membrane</keyword>
<dbReference type="PANTHER" id="PTHR12226">
    <property type="entry name" value="MANNOSE-P-DOLICHOL UTILIZATION DEFECT 1 LEC35 -RELATED"/>
    <property type="match status" value="1"/>
</dbReference>
<name>A0A9F5J4Y0_PYTBI</name>
<keyword evidence="2" id="KW-1185">Reference proteome</keyword>
<protein>
    <submittedName>
        <fullName evidence="3">PQ-loop repeat-containing protein 3 isoform X2</fullName>
    </submittedName>
</protein>
<keyword evidence="1" id="KW-0812">Transmembrane</keyword>
<dbReference type="RefSeq" id="XP_025033032.1">
    <property type="nucleotide sequence ID" value="XM_025177264.1"/>
</dbReference>
<dbReference type="InterPro" id="IPR016817">
    <property type="entry name" value="MannP-dilichol_defect-1"/>
</dbReference>